<dbReference type="EMBL" id="PNXQ01000011">
    <property type="protein sequence ID" value="TKH44683.1"/>
    <property type="molecule type" value="Genomic_DNA"/>
</dbReference>
<gene>
    <name evidence="3" type="ORF">C1I60_09480</name>
</gene>
<organism evidence="3 4">
    <name type="scientific">Paenibacillus terrae</name>
    <dbReference type="NCBI Taxonomy" id="159743"/>
    <lineage>
        <taxon>Bacteria</taxon>
        <taxon>Bacillati</taxon>
        <taxon>Bacillota</taxon>
        <taxon>Bacilli</taxon>
        <taxon>Bacillales</taxon>
        <taxon>Paenibacillaceae</taxon>
        <taxon>Paenibacillus</taxon>
    </lineage>
</organism>
<dbReference type="Pfam" id="PF03323">
    <property type="entry name" value="GerA"/>
    <property type="match status" value="1"/>
</dbReference>
<dbReference type="InterPro" id="IPR004995">
    <property type="entry name" value="Spore_Ger"/>
</dbReference>
<evidence type="ECO:0000313" key="4">
    <source>
        <dbReference type="Proteomes" id="UP000308114"/>
    </source>
</evidence>
<name>A0A4U2PY66_9BACL</name>
<sequence>MRRGKGHVAGNCNSYAQMDSVSTGYLFVSCIFTHLVGVRQIKTVDGRESRRKERIELLEERDRTEEDARDPSESKDPNVRRNEDESYSEDYEANVTKMRQAIVDMADVNEKSIFLDHLQARVSLFCVDGLTDRASMDQNIIKPLLDWGNSDQEEEIPKGDALRDVVIRQVMLVAETEHAQDVKYSLQKVLFGSIVLLIEGTSGVLILGSSKGKTRGVEEPLSELVLRDPRISTPL</sequence>
<accession>A0A4U2PY66</accession>
<protein>
    <submittedName>
        <fullName evidence="3">Uncharacterized protein</fullName>
    </submittedName>
</protein>
<evidence type="ECO:0000256" key="1">
    <source>
        <dbReference type="ARBA" id="ARBA00023136"/>
    </source>
</evidence>
<dbReference type="AlphaFoldDB" id="A0A4U2PY66"/>
<dbReference type="Proteomes" id="UP000308114">
    <property type="component" value="Unassembled WGS sequence"/>
</dbReference>
<keyword evidence="1" id="KW-0472">Membrane</keyword>
<dbReference type="PROSITE" id="PS51257">
    <property type="entry name" value="PROKAR_LIPOPROTEIN"/>
    <property type="match status" value="1"/>
</dbReference>
<reference evidence="3 4" key="1">
    <citation type="submission" date="2018-01" db="EMBL/GenBank/DDBJ databases">
        <title>Bacillales members from the olive rhizosphere are effective biological control agents against Verticillium dahliae.</title>
        <authorList>
            <person name="Gomez-Lama C."/>
            <person name="Legarda G."/>
            <person name="Ruano-Rosa D."/>
            <person name="Pizarro-Tobias P."/>
            <person name="Valverde-Corredor A."/>
            <person name="Niqui J.L."/>
            <person name="Trivino J.C."/>
            <person name="Roca A."/>
            <person name="Mercado-Blanco J."/>
        </authorList>
    </citation>
    <scope>NUCLEOTIDE SEQUENCE [LARGE SCALE GENOMIC DNA]</scope>
    <source>
        <strain evidence="3 4">PIC167</strain>
    </source>
</reference>
<feature type="region of interest" description="Disordered" evidence="2">
    <location>
        <begin position="60"/>
        <end position="90"/>
    </location>
</feature>
<evidence type="ECO:0000256" key="2">
    <source>
        <dbReference type="SAM" id="MobiDB-lite"/>
    </source>
</evidence>
<comment type="caution">
    <text evidence="3">The sequence shown here is derived from an EMBL/GenBank/DDBJ whole genome shotgun (WGS) entry which is preliminary data.</text>
</comment>
<feature type="compositionally biased region" description="Basic and acidic residues" evidence="2">
    <location>
        <begin position="60"/>
        <end position="84"/>
    </location>
</feature>
<evidence type="ECO:0000313" key="3">
    <source>
        <dbReference type="EMBL" id="TKH44683.1"/>
    </source>
</evidence>
<dbReference type="GO" id="GO:0009847">
    <property type="term" value="P:spore germination"/>
    <property type="evidence" value="ECO:0007669"/>
    <property type="project" value="InterPro"/>
</dbReference>
<dbReference type="GO" id="GO:0016020">
    <property type="term" value="C:membrane"/>
    <property type="evidence" value="ECO:0007669"/>
    <property type="project" value="InterPro"/>
</dbReference>
<proteinExistence type="predicted"/>